<dbReference type="PANTHER" id="PTHR37694">
    <property type="entry name" value="SLR8022 PROTEIN"/>
    <property type="match status" value="1"/>
</dbReference>
<dbReference type="CDD" id="cd02230">
    <property type="entry name" value="cupin_HP0902-like"/>
    <property type="match status" value="1"/>
</dbReference>
<dbReference type="PANTHER" id="PTHR37694:SF1">
    <property type="entry name" value="SLR8022 PROTEIN"/>
    <property type="match status" value="1"/>
</dbReference>
<sequence length="108" mass="11588">MEQSFKKGIVLHLASLVEYSEGGIISKQLIKSPAGNITLFSFDKGEGLSEHSAPFDALVQVLEGSANIVVNGQVFTVNAGESIVFPANAPHALTAIERFKMLLTMIKE</sequence>
<dbReference type="InterPro" id="IPR013096">
    <property type="entry name" value="Cupin_2"/>
</dbReference>
<name>A0A015UHA5_BACFG</name>
<dbReference type="InterPro" id="IPR014710">
    <property type="entry name" value="RmlC-like_jellyroll"/>
</dbReference>
<dbReference type="SUPFAM" id="SSF51182">
    <property type="entry name" value="RmlC-like cupins"/>
    <property type="match status" value="1"/>
</dbReference>
<accession>A0A015UHA5</accession>
<dbReference type="EMBL" id="JGCY01000367">
    <property type="protein sequence ID" value="EXY73328.1"/>
    <property type="molecule type" value="Genomic_DNA"/>
</dbReference>
<evidence type="ECO:0000259" key="1">
    <source>
        <dbReference type="Pfam" id="PF07883"/>
    </source>
</evidence>
<comment type="caution">
    <text evidence="2">The sequence shown here is derived from an EMBL/GenBank/DDBJ whole genome shotgun (WGS) entry which is preliminary data.</text>
</comment>
<organism evidence="2 3">
    <name type="scientific">Bacteroides fragilis str. 3988T(B)14</name>
    <dbReference type="NCBI Taxonomy" id="1339315"/>
    <lineage>
        <taxon>Bacteria</taxon>
        <taxon>Pseudomonadati</taxon>
        <taxon>Bacteroidota</taxon>
        <taxon>Bacteroidia</taxon>
        <taxon>Bacteroidales</taxon>
        <taxon>Bacteroidaceae</taxon>
        <taxon>Bacteroides</taxon>
    </lineage>
</organism>
<dbReference type="InterPro" id="IPR011051">
    <property type="entry name" value="RmlC_Cupin_sf"/>
</dbReference>
<proteinExistence type="predicted"/>
<reference evidence="2 3" key="1">
    <citation type="submission" date="2014-02" db="EMBL/GenBank/DDBJ databases">
        <authorList>
            <person name="Sears C."/>
            <person name="Carroll K."/>
            <person name="Sack B.R."/>
            <person name="Qadri F."/>
            <person name="Myers L.L."/>
            <person name="Chung G.-T."/>
            <person name="Escheverria P."/>
            <person name="Fraser C.M."/>
            <person name="Sadzewicz L."/>
            <person name="Shefchek K.A."/>
            <person name="Tallon L."/>
            <person name="Das S.P."/>
            <person name="Daugherty S."/>
            <person name="Mongodin E.F."/>
        </authorList>
    </citation>
    <scope>NUCLEOTIDE SEQUENCE [LARGE SCALE GENOMIC DNA]</scope>
    <source>
        <strain evidence="3">3988T(B)14</strain>
    </source>
</reference>
<dbReference type="RefSeq" id="WP_005790218.1">
    <property type="nucleotide sequence ID" value="NZ_JGCY01000367.1"/>
</dbReference>
<dbReference type="Proteomes" id="UP000020529">
    <property type="component" value="Unassembled WGS sequence"/>
</dbReference>
<dbReference type="AlphaFoldDB" id="A0A015UHA5"/>
<gene>
    <name evidence="2" type="ORF">M124_2903</name>
</gene>
<evidence type="ECO:0000313" key="2">
    <source>
        <dbReference type="EMBL" id="EXY73328.1"/>
    </source>
</evidence>
<dbReference type="Pfam" id="PF07883">
    <property type="entry name" value="Cupin_2"/>
    <property type="match status" value="1"/>
</dbReference>
<feature type="domain" description="Cupin type-2" evidence="1">
    <location>
        <begin position="39"/>
        <end position="97"/>
    </location>
</feature>
<dbReference type="PATRIC" id="fig|1339315.3.peg.3581"/>
<dbReference type="GeneID" id="60367895"/>
<dbReference type="Gene3D" id="2.60.120.10">
    <property type="entry name" value="Jelly Rolls"/>
    <property type="match status" value="1"/>
</dbReference>
<protein>
    <submittedName>
        <fullName evidence="2">Cupin domain protein</fullName>
    </submittedName>
</protein>
<evidence type="ECO:0000313" key="3">
    <source>
        <dbReference type="Proteomes" id="UP000020529"/>
    </source>
</evidence>